<sequence length="1258" mass="137348">MGMSSPNNKDDAEKKSARMSDASESYTDSRSSQKTFGFHESDVHALTRERSNTGDLVATTEVETTTETVAKDGAKSTSVSTEVNSEVVGSAVVEAKKEGANNSEDVQTQVFKSHLEDGRVETKTVRTTTRKVAAAGSFNTVIEVQTTIETVTKDGTTSTSVSKETKTNAGNCLEAKVEITGGATATEETEGKLSVDEAFMGSDFDRKSLFACGEKSEHYKQWHPQFVAYVNSHGKSLENLSTMDMLECSRAFCRERLSEFDNKLFDGNTIEEDKACWKMMKQLAIHYPLVAVQLLAPDFGKKNMLILDKGSRDLGIDDRSHKEVVVFMLERSKANACEIFDDLLILQNGEVAYYGTAEGAVEYFYEFGYQATSNHSVSHSTEEVGSDSGESVKTEVFRSEEADGSIVTKTIRTTTRSEATAAGELVTTIEVETTTETEATDGTKSTTVATETREETTTEVSETTITNIVLAANEEFLASGVGDGEGQATARAGTTGLLSTENNLIGLIDAAYTCSEENKSLANYVKQTKEEVEESAMTSYSVAESQKKQTACAAAAWGEEASSPPIKATNELKCTQDLLLLHGHSLRIAVDELSCAVPMSETSPIDVIRGVTGYMEAGEMTAILGATRAGKAAFLGALAGEETPTHGKVLYNGHEASALVRRRATGYCWFGNEYAVANGTTTVREALCFSAYLRQPHEISDSRKLEIVDFYLELLGLKDVADKFINVCTATEFRLVAIGVELAFAPSVLLLDEPTNGLDKKDTLKIIHVLQRVAQMGCTIVCSLGDTASSTEFRAFNRTLFLSSSGEVIFHGESHIMEEYLGGLPGVKKLTGKSITGWALKSAGVSNMTTTRDGRSSTNKQEHTDVTSMLTEARAHLGEETSLVQFFQQSELKCALLAQMERAGYLRAAEEENVPALITAERDGKLTAFASSKRTQITWLTRRVVLSYWRSLFSIASIRSTMITAFNANALWQRASVVGVFTAALMWLSWFFTTARNTEYDTFDGVNEGTTLIAWSTLTVGASLGVGAVAGAWRENGCWCREQAWQTYPALIYHACSSIVELLFVLGITFVVGFVTFSLFNFWSVTTISNFSWYWFVLAIFALSQFYFGQWLARMSPNDNVAAAAAAGINLLPLVSFVCSWRSSVLGSFIWLLMLLTPQRFALQVLQAIVFGATEDSCVTVAEAAGVKDIPCRELRLIPSDGPYFSGPQQLTVHSYAELEYGAERSRVAFRLAGLVAFLVAFRFITIVALQKRARLRK</sequence>
<feature type="compositionally biased region" description="Basic and acidic residues" evidence="6">
    <location>
        <begin position="8"/>
        <end position="18"/>
    </location>
</feature>
<dbReference type="GO" id="GO:0016020">
    <property type="term" value="C:membrane"/>
    <property type="evidence" value="ECO:0007669"/>
    <property type="project" value="UniProtKB-SubCell"/>
</dbReference>
<feature type="region of interest" description="Disordered" evidence="6">
    <location>
        <begin position="1"/>
        <end position="42"/>
    </location>
</feature>
<dbReference type="InterPro" id="IPR003439">
    <property type="entry name" value="ABC_transporter-like_ATP-bd"/>
</dbReference>
<feature type="transmembrane region" description="Helical" evidence="7">
    <location>
        <begin position="1012"/>
        <end position="1030"/>
    </location>
</feature>
<evidence type="ECO:0000256" key="7">
    <source>
        <dbReference type="SAM" id="Phobius"/>
    </source>
</evidence>
<dbReference type="GO" id="GO:0005524">
    <property type="term" value="F:ATP binding"/>
    <property type="evidence" value="ECO:0007669"/>
    <property type="project" value="InterPro"/>
</dbReference>
<evidence type="ECO:0000313" key="9">
    <source>
        <dbReference type="EMBL" id="KAG7387820.1"/>
    </source>
</evidence>
<accession>A0A8T1W6K4</accession>
<evidence type="ECO:0000256" key="4">
    <source>
        <dbReference type="ARBA" id="ARBA00022989"/>
    </source>
</evidence>
<name>A0A8T1W6K4_9STRA</name>
<evidence type="ECO:0000256" key="6">
    <source>
        <dbReference type="SAM" id="MobiDB-lite"/>
    </source>
</evidence>
<protein>
    <recommendedName>
        <fullName evidence="8">ABC transporter domain-containing protein</fullName>
    </recommendedName>
</protein>
<feature type="transmembrane region" description="Helical" evidence="7">
    <location>
        <begin position="975"/>
        <end position="992"/>
    </location>
</feature>
<evidence type="ECO:0000256" key="1">
    <source>
        <dbReference type="ARBA" id="ARBA00004141"/>
    </source>
</evidence>
<feature type="domain" description="ABC transporter" evidence="8">
    <location>
        <begin position="588"/>
        <end position="830"/>
    </location>
</feature>
<dbReference type="GO" id="GO:0042626">
    <property type="term" value="F:ATPase-coupled transmembrane transporter activity"/>
    <property type="evidence" value="ECO:0007669"/>
    <property type="project" value="TreeGrafter"/>
</dbReference>
<dbReference type="GO" id="GO:0016887">
    <property type="term" value="F:ATP hydrolysis activity"/>
    <property type="evidence" value="ECO:0007669"/>
    <property type="project" value="InterPro"/>
</dbReference>
<keyword evidence="4 7" id="KW-1133">Transmembrane helix</keyword>
<dbReference type="Proteomes" id="UP000693981">
    <property type="component" value="Unassembled WGS sequence"/>
</dbReference>
<keyword evidence="5 7" id="KW-0472">Membrane</keyword>
<dbReference type="EMBL" id="JAGDFL010000462">
    <property type="protein sequence ID" value="KAG7387820.1"/>
    <property type="molecule type" value="Genomic_DNA"/>
</dbReference>
<proteinExistence type="predicted"/>
<dbReference type="PROSITE" id="PS50893">
    <property type="entry name" value="ABC_TRANSPORTER_2"/>
    <property type="match status" value="1"/>
</dbReference>
<dbReference type="AlphaFoldDB" id="A0A8T1W6K4"/>
<feature type="region of interest" description="Disordered" evidence="6">
    <location>
        <begin position="435"/>
        <end position="454"/>
    </location>
</feature>
<feature type="transmembrane region" description="Helical" evidence="7">
    <location>
        <begin position="1092"/>
        <end position="1109"/>
    </location>
</feature>
<organism evidence="9 10">
    <name type="scientific">Phytophthora boehmeriae</name>
    <dbReference type="NCBI Taxonomy" id="109152"/>
    <lineage>
        <taxon>Eukaryota</taxon>
        <taxon>Sar</taxon>
        <taxon>Stramenopiles</taxon>
        <taxon>Oomycota</taxon>
        <taxon>Peronosporomycetes</taxon>
        <taxon>Peronosporales</taxon>
        <taxon>Peronosporaceae</taxon>
        <taxon>Phytophthora</taxon>
    </lineage>
</organism>
<feature type="transmembrane region" description="Helical" evidence="7">
    <location>
        <begin position="1121"/>
        <end position="1154"/>
    </location>
</feature>
<dbReference type="PANTHER" id="PTHR48041:SF91">
    <property type="entry name" value="ABC TRANSPORTER G FAMILY MEMBER 28"/>
    <property type="match status" value="1"/>
</dbReference>
<gene>
    <name evidence="9" type="ORF">PHYBOEH_008117</name>
</gene>
<evidence type="ECO:0000256" key="3">
    <source>
        <dbReference type="ARBA" id="ARBA00022692"/>
    </source>
</evidence>
<dbReference type="PANTHER" id="PTHR48041">
    <property type="entry name" value="ABC TRANSPORTER G FAMILY MEMBER 28"/>
    <property type="match status" value="1"/>
</dbReference>
<evidence type="ECO:0000313" key="10">
    <source>
        <dbReference type="Proteomes" id="UP000693981"/>
    </source>
</evidence>
<evidence type="ECO:0000256" key="5">
    <source>
        <dbReference type="ARBA" id="ARBA00023136"/>
    </source>
</evidence>
<evidence type="ECO:0000256" key="2">
    <source>
        <dbReference type="ARBA" id="ARBA00022448"/>
    </source>
</evidence>
<feature type="transmembrane region" description="Helical" evidence="7">
    <location>
        <begin position="1228"/>
        <end position="1250"/>
    </location>
</feature>
<dbReference type="OrthoDB" id="66620at2759"/>
<dbReference type="Pfam" id="PF00005">
    <property type="entry name" value="ABC_tran"/>
    <property type="match status" value="1"/>
</dbReference>
<keyword evidence="10" id="KW-1185">Reference proteome</keyword>
<keyword evidence="3 7" id="KW-0812">Transmembrane</keyword>
<keyword evidence="2" id="KW-0813">Transport</keyword>
<feature type="compositionally biased region" description="Polar residues" evidence="6">
    <location>
        <begin position="22"/>
        <end position="35"/>
    </location>
</feature>
<comment type="caution">
    <text evidence="9">The sequence shown here is derived from an EMBL/GenBank/DDBJ whole genome shotgun (WGS) entry which is preliminary data.</text>
</comment>
<feature type="compositionally biased region" description="Low complexity" evidence="6">
    <location>
        <begin position="440"/>
        <end position="450"/>
    </location>
</feature>
<evidence type="ECO:0000259" key="8">
    <source>
        <dbReference type="PROSITE" id="PS50893"/>
    </source>
</evidence>
<reference evidence="9" key="1">
    <citation type="submission" date="2021-02" db="EMBL/GenBank/DDBJ databases">
        <authorList>
            <person name="Palmer J.M."/>
        </authorList>
    </citation>
    <scope>NUCLEOTIDE SEQUENCE</scope>
    <source>
        <strain evidence="9">SCRP23</strain>
    </source>
</reference>
<comment type="subcellular location">
    <subcellularLocation>
        <location evidence="1">Membrane</location>
        <topology evidence="1">Multi-pass membrane protein</topology>
    </subcellularLocation>
</comment>
<feature type="transmembrane region" description="Helical" evidence="7">
    <location>
        <begin position="1051"/>
        <end position="1080"/>
    </location>
</feature>
<dbReference type="InterPro" id="IPR050352">
    <property type="entry name" value="ABCG_transporters"/>
</dbReference>